<organism evidence="1 2">
    <name type="scientific">Clostridium botulinum</name>
    <dbReference type="NCBI Taxonomy" id="1491"/>
    <lineage>
        <taxon>Bacteria</taxon>
        <taxon>Bacillati</taxon>
        <taxon>Bacillota</taxon>
        <taxon>Clostridia</taxon>
        <taxon>Eubacteriales</taxon>
        <taxon>Clostridiaceae</taxon>
        <taxon>Clostridium</taxon>
    </lineage>
</organism>
<dbReference type="PROSITE" id="PS50943">
    <property type="entry name" value="HTH_CROC1"/>
    <property type="match status" value="1"/>
</dbReference>
<dbReference type="Gene3D" id="1.10.260.40">
    <property type="entry name" value="lambda repressor-like DNA-binding domains"/>
    <property type="match status" value="1"/>
</dbReference>
<reference evidence="1 2" key="1">
    <citation type="submission" date="2019-04" db="EMBL/GenBank/DDBJ databases">
        <title>Genome sequencing of Clostridium botulinum Groups I-IV and Clostridium butyricum.</title>
        <authorList>
            <person name="Brunt J."/>
            <person name="Van Vliet A.H.M."/>
            <person name="Stringer S.C."/>
            <person name="Carter A.T."/>
            <person name="Peck M.W."/>
        </authorList>
    </citation>
    <scope>NUCLEOTIDE SEQUENCE [LARGE SCALE GENOMIC DNA]</scope>
    <source>
        <strain evidence="1 2">BL81</strain>
    </source>
</reference>
<dbReference type="SUPFAM" id="SSF47413">
    <property type="entry name" value="lambda repressor-like DNA-binding domains"/>
    <property type="match status" value="1"/>
</dbReference>
<proteinExistence type="predicted"/>
<accession>A0A846KI50</accession>
<dbReference type="Proteomes" id="UP000486903">
    <property type="component" value="Unassembled WGS sequence"/>
</dbReference>
<sequence>MTKTVILEDIDVSIADEEEDKRYVDKLNRNIDKVKYLRLIKGYTQERAANIAGISPRHLQRIEKNLKMS</sequence>
<dbReference type="RefSeq" id="WP_003369035.1">
    <property type="nucleotide sequence ID" value="NZ_JACBBA010000001.1"/>
</dbReference>
<evidence type="ECO:0000313" key="2">
    <source>
        <dbReference type="Proteomes" id="UP000486903"/>
    </source>
</evidence>
<dbReference type="InterPro" id="IPR001387">
    <property type="entry name" value="Cro/C1-type_HTH"/>
</dbReference>
<dbReference type="GO" id="GO:0003677">
    <property type="term" value="F:DNA binding"/>
    <property type="evidence" value="ECO:0007669"/>
    <property type="project" value="InterPro"/>
</dbReference>
<gene>
    <name evidence="1" type="ORF">FDG31_15430</name>
</gene>
<name>A0A846KI50_CLOBO</name>
<comment type="caution">
    <text evidence="1">The sequence shown here is derived from an EMBL/GenBank/DDBJ whole genome shotgun (WGS) entry which is preliminary data.</text>
</comment>
<evidence type="ECO:0000313" key="1">
    <source>
        <dbReference type="EMBL" id="NFV27525.1"/>
    </source>
</evidence>
<dbReference type="InterPro" id="IPR010982">
    <property type="entry name" value="Lambda_DNA-bd_dom_sf"/>
</dbReference>
<dbReference type="Pfam" id="PF01381">
    <property type="entry name" value="HTH_3"/>
    <property type="match status" value="1"/>
</dbReference>
<dbReference type="EMBL" id="SXFB01000016">
    <property type="protein sequence ID" value="NFV27525.1"/>
    <property type="molecule type" value="Genomic_DNA"/>
</dbReference>
<protein>
    <submittedName>
        <fullName evidence="1">Helix-turn-helix transcriptional regulator</fullName>
    </submittedName>
</protein>
<dbReference type="CDD" id="cd00093">
    <property type="entry name" value="HTH_XRE"/>
    <property type="match status" value="1"/>
</dbReference>
<dbReference type="AlphaFoldDB" id="A0A846KI50"/>